<evidence type="ECO:0000313" key="2">
    <source>
        <dbReference type="EMBL" id="KAA0055487.1"/>
    </source>
</evidence>
<dbReference type="Pfam" id="PF07727">
    <property type="entry name" value="RVT_2"/>
    <property type="match status" value="1"/>
</dbReference>
<dbReference type="InterPro" id="IPR013103">
    <property type="entry name" value="RVT_2"/>
</dbReference>
<name>A0A5A7ULN2_CUCMM</name>
<evidence type="ECO:0000313" key="4">
    <source>
        <dbReference type="Proteomes" id="UP000321393"/>
    </source>
</evidence>
<evidence type="ECO:0000259" key="1">
    <source>
        <dbReference type="Pfam" id="PF07727"/>
    </source>
</evidence>
<proteinExistence type="predicted"/>
<evidence type="ECO:0000313" key="3">
    <source>
        <dbReference type="EMBL" id="TYK08967.1"/>
    </source>
</evidence>
<dbReference type="OrthoDB" id="8025968at2759"/>
<dbReference type="AlphaFoldDB" id="A0A5A7ULN2"/>
<feature type="domain" description="Reverse transcriptase Ty1/copia-type" evidence="1">
    <location>
        <begin position="148"/>
        <end position="224"/>
    </location>
</feature>
<organism evidence="2 4">
    <name type="scientific">Cucumis melo var. makuwa</name>
    <name type="common">Oriental melon</name>
    <dbReference type="NCBI Taxonomy" id="1194695"/>
    <lineage>
        <taxon>Eukaryota</taxon>
        <taxon>Viridiplantae</taxon>
        <taxon>Streptophyta</taxon>
        <taxon>Embryophyta</taxon>
        <taxon>Tracheophyta</taxon>
        <taxon>Spermatophyta</taxon>
        <taxon>Magnoliopsida</taxon>
        <taxon>eudicotyledons</taxon>
        <taxon>Gunneridae</taxon>
        <taxon>Pentapetalae</taxon>
        <taxon>rosids</taxon>
        <taxon>fabids</taxon>
        <taxon>Cucurbitales</taxon>
        <taxon>Cucurbitaceae</taxon>
        <taxon>Benincaseae</taxon>
        <taxon>Cucumis</taxon>
    </lineage>
</organism>
<accession>A0A5A7ULN2</accession>
<reference evidence="4 5" key="1">
    <citation type="submission" date="2019-08" db="EMBL/GenBank/DDBJ databases">
        <title>Draft genome sequences of two oriental melons (Cucumis melo L. var makuwa).</title>
        <authorList>
            <person name="Kwon S.-Y."/>
        </authorList>
    </citation>
    <scope>NUCLEOTIDE SEQUENCE [LARGE SCALE GENOMIC DNA]</scope>
    <source>
        <strain evidence="5">cv. Chang Bougi</strain>
        <strain evidence="4">cv. SW 3</strain>
        <tissue evidence="2">Leaf</tissue>
    </source>
</reference>
<dbReference type="Proteomes" id="UP000321947">
    <property type="component" value="Unassembled WGS sequence"/>
</dbReference>
<protein>
    <submittedName>
        <fullName evidence="2 3">Mitochondrial protein</fullName>
    </submittedName>
</protein>
<evidence type="ECO:0000313" key="5">
    <source>
        <dbReference type="Proteomes" id="UP000321947"/>
    </source>
</evidence>
<dbReference type="EMBL" id="SSTE01008534">
    <property type="protein sequence ID" value="KAA0055487.1"/>
    <property type="molecule type" value="Genomic_DNA"/>
</dbReference>
<sequence length="232" mass="26452">MYSPTYRPSSLENYRRNLIKEVGSLTVQSTSIHDSEPLRDQGMIDSIYSYINNRMSENNRSEMNFANTHIDSKVGEKDGSKNNGFEAAVPEDMVEKGSVDEVITDREDGVDENEVIAESTKNKTNRTILETLASMIHLLIFLLRGGKSPRAWFDRFTTFIKSHGYNQRHSNHTLFIKVSKARKMAVMIVYVDDIVLSGDDVVEIIQLKKKMGDEFEIKDMKVARSRESISMS</sequence>
<comment type="caution">
    <text evidence="2">The sequence shown here is derived from an EMBL/GenBank/DDBJ whole genome shotgun (WGS) entry which is preliminary data.</text>
</comment>
<gene>
    <name evidence="3" type="ORF">E5676_scaffold314G00610</name>
    <name evidence="2" type="ORF">E6C27_scaffold221G00640</name>
</gene>
<dbReference type="EMBL" id="SSTD01012116">
    <property type="protein sequence ID" value="TYK08967.1"/>
    <property type="molecule type" value="Genomic_DNA"/>
</dbReference>
<dbReference type="Proteomes" id="UP000321393">
    <property type="component" value="Unassembled WGS sequence"/>
</dbReference>